<organism evidence="1">
    <name type="scientific">marine sediment metagenome</name>
    <dbReference type="NCBI Taxonomy" id="412755"/>
    <lineage>
        <taxon>unclassified sequences</taxon>
        <taxon>metagenomes</taxon>
        <taxon>ecological metagenomes</taxon>
    </lineage>
</organism>
<reference evidence="1" key="1">
    <citation type="journal article" date="2015" name="Nature">
        <title>Complex archaea that bridge the gap between prokaryotes and eukaryotes.</title>
        <authorList>
            <person name="Spang A."/>
            <person name="Saw J.H."/>
            <person name="Jorgensen S.L."/>
            <person name="Zaremba-Niedzwiedzka K."/>
            <person name="Martijn J."/>
            <person name="Lind A.E."/>
            <person name="van Eijk R."/>
            <person name="Schleper C."/>
            <person name="Guy L."/>
            <person name="Ettema T.J."/>
        </authorList>
    </citation>
    <scope>NUCLEOTIDE SEQUENCE</scope>
</reference>
<accession>A0A0F9X4U7</accession>
<dbReference type="AlphaFoldDB" id="A0A0F9X4U7"/>
<comment type="caution">
    <text evidence="1">The sequence shown here is derived from an EMBL/GenBank/DDBJ whole genome shotgun (WGS) entry which is preliminary data.</text>
</comment>
<sequence length="59" mass="7420">MNEKHSWWLYFFFSTSEEEMIEVDMLDFLEITPEQARVIRERRKKNRKAIREIEKKLNE</sequence>
<evidence type="ECO:0000313" key="1">
    <source>
        <dbReference type="EMBL" id="KKN86578.1"/>
    </source>
</evidence>
<gene>
    <name evidence="1" type="ORF">LCGC14_0267540</name>
</gene>
<proteinExistence type="predicted"/>
<protein>
    <submittedName>
        <fullName evidence="1">Uncharacterized protein</fullName>
    </submittedName>
</protein>
<name>A0A0F9X4U7_9ZZZZ</name>
<dbReference type="EMBL" id="LAZR01000146">
    <property type="protein sequence ID" value="KKN86578.1"/>
    <property type="molecule type" value="Genomic_DNA"/>
</dbReference>